<keyword evidence="2" id="KW-0812">Transmembrane</keyword>
<evidence type="ECO:0000313" key="3">
    <source>
        <dbReference type="EMBL" id="NYE81372.1"/>
    </source>
</evidence>
<sequence length="285" mass="28934">MSARQLLDQLLQSGQSLVKEASGHLQGSNGGQPARVQDSGAGGALGGLGNLLGSGSKSGGGLGSLLSGFGGGALSGSALTMLLSNKKMRKMGGSVAMMGGMAALGAVAYRAYSDWQRNQQSAAAGSTAAAGAPIHGTATIEPQAAPAGQAASLSLPEPQTLDRVTGAQAEEHSNAVLVAMIGASKADGHIGAEERQLLEGELNKLSTDPADRAWLEAELAKPLDPAAVARSATTPEIAAEMYLASLLIVDEESYMERAYLDELARQMKLDPGLKATLEAQLQQAA</sequence>
<protein>
    <submittedName>
        <fullName evidence="3">Uncharacterized membrane protein YebE (DUF533 family)</fullName>
    </submittedName>
</protein>
<dbReference type="SUPFAM" id="SSF158682">
    <property type="entry name" value="TerB-like"/>
    <property type="match status" value="1"/>
</dbReference>
<dbReference type="Gene3D" id="1.10.3680.10">
    <property type="entry name" value="TerB-like"/>
    <property type="match status" value="1"/>
</dbReference>
<dbReference type="InterPro" id="IPR007486">
    <property type="entry name" value="YebE"/>
</dbReference>
<dbReference type="CDD" id="cd07178">
    <property type="entry name" value="terB_like_YebE"/>
    <property type="match status" value="1"/>
</dbReference>
<gene>
    <name evidence="3" type="ORF">FHW18_000643</name>
</gene>
<dbReference type="AlphaFoldDB" id="A0A7Y9IQW7"/>
<keyword evidence="2" id="KW-1133">Transmembrane helix</keyword>
<proteinExistence type="predicted"/>
<accession>A0A7Y9IQW7</accession>
<dbReference type="RefSeq" id="WP_179583346.1">
    <property type="nucleotide sequence ID" value="NZ_JACBYR010000001.1"/>
</dbReference>
<feature type="transmembrane region" description="Helical" evidence="2">
    <location>
        <begin position="95"/>
        <end position="112"/>
    </location>
</feature>
<feature type="transmembrane region" description="Helical" evidence="2">
    <location>
        <begin position="62"/>
        <end position="83"/>
    </location>
</feature>
<dbReference type="EMBL" id="JACBYR010000001">
    <property type="protein sequence ID" value="NYE81372.1"/>
    <property type="molecule type" value="Genomic_DNA"/>
</dbReference>
<name>A0A7Y9IQW7_9BURK</name>
<evidence type="ECO:0000256" key="1">
    <source>
        <dbReference type="SAM" id="MobiDB-lite"/>
    </source>
</evidence>
<dbReference type="Proteomes" id="UP000542125">
    <property type="component" value="Unassembled WGS sequence"/>
</dbReference>
<keyword evidence="2" id="KW-0472">Membrane</keyword>
<reference evidence="3 4" key="1">
    <citation type="submission" date="2020-07" db="EMBL/GenBank/DDBJ databases">
        <title>Genomic Encyclopedia of Type Strains, Phase IV (KMG-V): Genome sequencing to study the core and pangenomes of soil and plant-associated prokaryotes.</title>
        <authorList>
            <person name="Whitman W."/>
        </authorList>
    </citation>
    <scope>NUCLEOTIDE SEQUENCE [LARGE SCALE GENOMIC DNA]</scope>
    <source>
        <strain evidence="3 4">SAS40</strain>
    </source>
</reference>
<evidence type="ECO:0000256" key="2">
    <source>
        <dbReference type="SAM" id="Phobius"/>
    </source>
</evidence>
<dbReference type="Pfam" id="PF04391">
    <property type="entry name" value="DUF533"/>
    <property type="match status" value="1"/>
</dbReference>
<evidence type="ECO:0000313" key="4">
    <source>
        <dbReference type="Proteomes" id="UP000542125"/>
    </source>
</evidence>
<comment type="caution">
    <text evidence="3">The sequence shown here is derived from an EMBL/GenBank/DDBJ whole genome shotgun (WGS) entry which is preliminary data.</text>
</comment>
<feature type="region of interest" description="Disordered" evidence="1">
    <location>
        <begin position="21"/>
        <end position="40"/>
    </location>
</feature>
<keyword evidence="4" id="KW-1185">Reference proteome</keyword>
<organism evidence="3 4">
    <name type="scientific">Pigmentiphaga litoralis</name>
    <dbReference type="NCBI Taxonomy" id="516702"/>
    <lineage>
        <taxon>Bacteria</taxon>
        <taxon>Pseudomonadati</taxon>
        <taxon>Pseudomonadota</taxon>
        <taxon>Betaproteobacteria</taxon>
        <taxon>Burkholderiales</taxon>
        <taxon>Alcaligenaceae</taxon>
        <taxon>Pigmentiphaga</taxon>
    </lineage>
</organism>
<dbReference type="InterPro" id="IPR029024">
    <property type="entry name" value="TerB-like"/>
</dbReference>